<evidence type="ECO:0000259" key="2">
    <source>
        <dbReference type="SMART" id="SM00899"/>
    </source>
</evidence>
<dbReference type="SUPFAM" id="SSF50037">
    <property type="entry name" value="C-terminal domain of transcriptional repressors"/>
    <property type="match status" value="1"/>
</dbReference>
<comment type="caution">
    <text evidence="3">The sequence shown here is derived from an EMBL/GenBank/DDBJ whole genome shotgun (WGS) entry which is preliminary data.</text>
</comment>
<name>A0ABR6XYR9_9FLAO</name>
<dbReference type="SMART" id="SM00899">
    <property type="entry name" value="FeoA"/>
    <property type="match status" value="1"/>
</dbReference>
<gene>
    <name evidence="3" type="ORF">H6H04_04535</name>
</gene>
<reference evidence="3 4" key="1">
    <citation type="submission" date="2020-08" db="EMBL/GenBank/DDBJ databases">
        <title>Winogradskyella ouciana sp. nov., isolated from the hadal seawater of the Mariana Trench.</title>
        <authorList>
            <person name="He X."/>
        </authorList>
    </citation>
    <scope>NUCLEOTIDE SEQUENCE [LARGE SCALE GENOMIC DNA]</scope>
    <source>
        <strain evidence="3 4">KCTC 22026</strain>
    </source>
</reference>
<protein>
    <submittedName>
        <fullName evidence="3">Ferrous iron transport protein A</fullName>
    </submittedName>
</protein>
<keyword evidence="1" id="KW-0408">Iron</keyword>
<dbReference type="PANTHER" id="PTHR42954:SF2">
    <property type="entry name" value="FE(2+) TRANSPORT PROTEIN A"/>
    <property type="match status" value="1"/>
</dbReference>
<accession>A0ABR6XYR9</accession>
<proteinExistence type="predicted"/>
<dbReference type="Pfam" id="PF04023">
    <property type="entry name" value="FeoA"/>
    <property type="match status" value="1"/>
</dbReference>
<evidence type="ECO:0000256" key="1">
    <source>
        <dbReference type="ARBA" id="ARBA00023004"/>
    </source>
</evidence>
<dbReference type="PANTHER" id="PTHR42954">
    <property type="entry name" value="FE(2+) TRANSPORT PROTEIN A"/>
    <property type="match status" value="1"/>
</dbReference>
<dbReference type="RefSeq" id="WP_186845258.1">
    <property type="nucleotide sequence ID" value="NZ_JACOME010000001.1"/>
</dbReference>
<dbReference type="InterPro" id="IPR008988">
    <property type="entry name" value="Transcriptional_repressor_C"/>
</dbReference>
<dbReference type="InterPro" id="IPR007167">
    <property type="entry name" value="Fe-transptr_FeoA-like"/>
</dbReference>
<dbReference type="InterPro" id="IPR052713">
    <property type="entry name" value="FeoA"/>
</dbReference>
<dbReference type="Gene3D" id="2.30.30.90">
    <property type="match status" value="1"/>
</dbReference>
<feature type="domain" description="Ferrous iron transporter FeoA-like" evidence="2">
    <location>
        <begin position="3"/>
        <end position="74"/>
    </location>
</feature>
<dbReference type="InterPro" id="IPR038157">
    <property type="entry name" value="FeoA_core_dom"/>
</dbReference>
<dbReference type="EMBL" id="JACOME010000001">
    <property type="protein sequence ID" value="MBC3845633.1"/>
    <property type="molecule type" value="Genomic_DNA"/>
</dbReference>
<organism evidence="3 4">
    <name type="scientific">Winogradskyella echinorum</name>
    <dbReference type="NCBI Taxonomy" id="538189"/>
    <lineage>
        <taxon>Bacteria</taxon>
        <taxon>Pseudomonadati</taxon>
        <taxon>Bacteroidota</taxon>
        <taxon>Flavobacteriia</taxon>
        <taxon>Flavobacteriales</taxon>
        <taxon>Flavobacteriaceae</taxon>
        <taxon>Winogradskyella</taxon>
    </lineage>
</organism>
<dbReference type="Proteomes" id="UP000607435">
    <property type="component" value="Unassembled WGS sequence"/>
</dbReference>
<evidence type="ECO:0000313" key="4">
    <source>
        <dbReference type="Proteomes" id="UP000607435"/>
    </source>
</evidence>
<sequence length="77" mass="8382">MGLTLADLKRGQQGIIKDVSSNLIPLKLLEMGCLPGNSVELVQVAPFADPMYLNINGSHLAIRKETAIHILIETIDE</sequence>
<evidence type="ECO:0000313" key="3">
    <source>
        <dbReference type="EMBL" id="MBC3845633.1"/>
    </source>
</evidence>
<keyword evidence="4" id="KW-1185">Reference proteome</keyword>